<evidence type="ECO:0000259" key="1">
    <source>
        <dbReference type="PROSITE" id="PS50902"/>
    </source>
</evidence>
<dbReference type="RefSeq" id="WP_025413923.1">
    <property type="nucleotide sequence ID" value="NZ_CP007129.1"/>
</dbReference>
<dbReference type="KEGG" id="gba:J421_5054"/>
<dbReference type="InterPro" id="IPR026816">
    <property type="entry name" value="Flavodoxin_dom"/>
</dbReference>
<dbReference type="PANTHER" id="PTHR38030:SF2">
    <property type="entry name" value="PROTOPORPHYRINOGEN IX DEHYDROGENASE [QUINONE]"/>
    <property type="match status" value="1"/>
</dbReference>
<dbReference type="HOGENOM" id="CLU_094839_0_0_0"/>
<geneLocation type="plasmid" evidence="2 3">
    <name>1</name>
</geneLocation>
<dbReference type="OrthoDB" id="9795729at2"/>
<evidence type="ECO:0000313" key="2">
    <source>
        <dbReference type="EMBL" id="AHG92589.1"/>
    </source>
</evidence>
<keyword evidence="2" id="KW-0614">Plasmid</keyword>
<dbReference type="SUPFAM" id="SSF52218">
    <property type="entry name" value="Flavoproteins"/>
    <property type="match status" value="1"/>
</dbReference>
<dbReference type="GO" id="GO:0070819">
    <property type="term" value="F:menaquinone-dependent protoporphyrinogen oxidase activity"/>
    <property type="evidence" value="ECO:0007669"/>
    <property type="project" value="TreeGrafter"/>
</dbReference>
<name>W0RNJ9_9BACT</name>
<dbReference type="AlphaFoldDB" id="W0RNJ9"/>
<dbReference type="EMBL" id="CP007129">
    <property type="protein sequence ID" value="AHG92589.1"/>
    <property type="molecule type" value="Genomic_DNA"/>
</dbReference>
<gene>
    <name evidence="2" type="ORF">J421_5054</name>
</gene>
<reference evidence="2 3" key="1">
    <citation type="journal article" date="2014" name="Genome Announc.">
        <title>Genome Sequence and Methylome of Soil Bacterium Gemmatirosa kalamazoonensis KBS708T, a Member of the Rarely Cultivated Gemmatimonadetes Phylum.</title>
        <authorList>
            <person name="Debruyn J.M."/>
            <person name="Radosevich M."/>
            <person name="Wommack K.E."/>
            <person name="Polson S.W."/>
            <person name="Hauser L.J."/>
            <person name="Fawaz M.N."/>
            <person name="Korlach J."/>
            <person name="Tsai Y.C."/>
        </authorList>
    </citation>
    <scope>NUCLEOTIDE SEQUENCE [LARGE SCALE GENOMIC DNA]</scope>
    <source>
        <strain evidence="2 3">KBS708</strain>
        <plasmid evidence="3">Plasmid 1</plasmid>
    </source>
</reference>
<organism evidence="2 3">
    <name type="scientific">Gemmatirosa kalamazoonensis</name>
    <dbReference type="NCBI Taxonomy" id="861299"/>
    <lineage>
        <taxon>Bacteria</taxon>
        <taxon>Pseudomonadati</taxon>
        <taxon>Gemmatimonadota</taxon>
        <taxon>Gemmatimonadia</taxon>
        <taxon>Gemmatimonadales</taxon>
        <taxon>Gemmatimonadaceae</taxon>
        <taxon>Gemmatirosa</taxon>
    </lineage>
</organism>
<proteinExistence type="predicted"/>
<protein>
    <submittedName>
        <fullName evidence="2">Flavodoxin domain protein</fullName>
    </submittedName>
</protein>
<dbReference type="PROSITE" id="PS50902">
    <property type="entry name" value="FLAVODOXIN_LIKE"/>
    <property type="match status" value="1"/>
</dbReference>
<feature type="domain" description="Flavodoxin-like" evidence="1">
    <location>
        <begin position="6"/>
        <end position="147"/>
    </location>
</feature>
<dbReference type="InterPro" id="IPR052200">
    <property type="entry name" value="Protoporphyrinogen_IX_DH"/>
</dbReference>
<dbReference type="InterPro" id="IPR008254">
    <property type="entry name" value="Flavodoxin/NO_synth"/>
</dbReference>
<dbReference type="InParanoid" id="W0RNJ9"/>
<dbReference type="PANTHER" id="PTHR38030">
    <property type="entry name" value="PROTOPORPHYRINOGEN IX DEHYDROGENASE [MENAQUINONE]"/>
    <property type="match status" value="1"/>
</dbReference>
<dbReference type="GO" id="GO:0006783">
    <property type="term" value="P:heme biosynthetic process"/>
    <property type="evidence" value="ECO:0007669"/>
    <property type="project" value="TreeGrafter"/>
</dbReference>
<keyword evidence="3" id="KW-1185">Reference proteome</keyword>
<dbReference type="InterPro" id="IPR029039">
    <property type="entry name" value="Flavoprotein-like_sf"/>
</dbReference>
<sequence>MSARDILIVYGTSYGQTEKIARRMAEWLRESGDRVVLASADAIPYDLDVADFDGVLIGGSVLFGRHKASLRKFVHAERRALGRLPSGFFSVSGAAASRDPHERRRASAFLDQFAQRTGWQPTLSLSVAGAMSYTKYHPLVRWMLRRISRAEGGPTDTSRDHEMTDWTEVRRFVDAFVALLERHPARPRPRVAVGQRRTSGVAVGL</sequence>
<dbReference type="Proteomes" id="UP000019151">
    <property type="component" value="Plasmid 1"/>
</dbReference>
<dbReference type="Pfam" id="PF12724">
    <property type="entry name" value="Flavodoxin_5"/>
    <property type="match status" value="1"/>
</dbReference>
<dbReference type="Gene3D" id="3.40.50.360">
    <property type="match status" value="1"/>
</dbReference>
<dbReference type="GO" id="GO:0010181">
    <property type="term" value="F:FMN binding"/>
    <property type="evidence" value="ECO:0007669"/>
    <property type="project" value="InterPro"/>
</dbReference>
<dbReference type="CDD" id="cd01653">
    <property type="entry name" value="GATase1"/>
    <property type="match status" value="1"/>
</dbReference>
<evidence type="ECO:0000313" key="3">
    <source>
        <dbReference type="Proteomes" id="UP000019151"/>
    </source>
</evidence>
<accession>W0RNJ9</accession>